<keyword evidence="8" id="KW-0460">Magnesium</keyword>
<evidence type="ECO:0000256" key="13">
    <source>
        <dbReference type="SAM" id="Coils"/>
    </source>
</evidence>
<comment type="catalytic activity">
    <reaction evidence="12">
        <text>small RNA 3'-end nucleotide + S-adenosyl-L-methionine = small RNA 3'-end 2'-O-methylnucleotide + S-adenosyl-L-homocysteine + H(+)</text>
        <dbReference type="Rhea" id="RHEA:37887"/>
        <dbReference type="Rhea" id="RHEA-COMP:10415"/>
        <dbReference type="Rhea" id="RHEA-COMP:10416"/>
        <dbReference type="ChEBI" id="CHEBI:15378"/>
        <dbReference type="ChEBI" id="CHEBI:57856"/>
        <dbReference type="ChEBI" id="CHEBI:59789"/>
        <dbReference type="ChEBI" id="CHEBI:74896"/>
        <dbReference type="ChEBI" id="CHEBI:74898"/>
        <dbReference type="EC" id="2.1.1.386"/>
    </reaction>
</comment>
<evidence type="ECO:0000256" key="10">
    <source>
        <dbReference type="ARBA" id="ARBA00023158"/>
    </source>
</evidence>
<feature type="compositionally biased region" description="Basic and acidic residues" evidence="14">
    <location>
        <begin position="848"/>
        <end position="865"/>
    </location>
</feature>
<evidence type="ECO:0000256" key="4">
    <source>
        <dbReference type="ARBA" id="ARBA00022603"/>
    </source>
</evidence>
<feature type="compositionally biased region" description="Acidic residues" evidence="14">
    <location>
        <begin position="1847"/>
        <end position="1857"/>
    </location>
</feature>
<dbReference type="VEuPathDB" id="VectorBase:AFAF012865"/>
<reference evidence="16" key="1">
    <citation type="submission" date="2014-01" db="EMBL/GenBank/DDBJ databases">
        <title>The Genome Sequence of Anopheles farauti FAR1 (V2).</title>
        <authorList>
            <consortium name="The Broad Institute Genomics Platform"/>
            <person name="Neafsey D.E."/>
            <person name="Besansky N."/>
            <person name="Howell P."/>
            <person name="Walton C."/>
            <person name="Young S.K."/>
            <person name="Zeng Q."/>
            <person name="Gargeya S."/>
            <person name="Fitzgerald M."/>
            <person name="Haas B."/>
            <person name="Abouelleil A."/>
            <person name="Allen A.W."/>
            <person name="Alvarado L."/>
            <person name="Arachchi H.M."/>
            <person name="Berlin A.M."/>
            <person name="Chapman S.B."/>
            <person name="Gainer-Dewar J."/>
            <person name="Goldberg J."/>
            <person name="Griggs A."/>
            <person name="Gujja S."/>
            <person name="Hansen M."/>
            <person name="Howarth C."/>
            <person name="Imamovic A."/>
            <person name="Ireland A."/>
            <person name="Larimer J."/>
            <person name="McCowan C."/>
            <person name="Murphy C."/>
            <person name="Pearson M."/>
            <person name="Poon T.W."/>
            <person name="Priest M."/>
            <person name="Roberts A."/>
            <person name="Saif S."/>
            <person name="Shea T."/>
            <person name="Sisk P."/>
            <person name="Sykes S."/>
            <person name="Wortman J."/>
            <person name="Nusbaum C."/>
            <person name="Birren B."/>
        </authorList>
    </citation>
    <scope>NUCLEOTIDE SEQUENCE [LARGE SCALE GENOMIC DNA]</scope>
    <source>
        <strain evidence="16">FAR1</strain>
    </source>
</reference>
<dbReference type="Proteomes" id="UP000075886">
    <property type="component" value="Unassembled WGS sequence"/>
</dbReference>
<keyword evidence="6" id="KW-0949">S-adenosyl-L-methionine</keyword>
<dbReference type="GO" id="GO:0046872">
    <property type="term" value="F:metal ion binding"/>
    <property type="evidence" value="ECO:0007669"/>
    <property type="project" value="UniProtKB-KW"/>
</dbReference>
<dbReference type="STRING" id="69004.A0A182QLZ2"/>
<proteinExistence type="inferred from homology"/>
<dbReference type="EMBL" id="AXCN02000361">
    <property type="status" value="NOT_ANNOTATED_CDS"/>
    <property type="molecule type" value="Genomic_DNA"/>
</dbReference>
<feature type="region of interest" description="Disordered" evidence="14">
    <location>
        <begin position="539"/>
        <end position="558"/>
    </location>
</feature>
<feature type="compositionally biased region" description="Polar residues" evidence="14">
    <location>
        <begin position="949"/>
        <end position="958"/>
    </location>
</feature>
<keyword evidence="4" id="KW-0489">Methyltransferase</keyword>
<dbReference type="PANTHER" id="PTHR21404">
    <property type="entry name" value="HEN1"/>
    <property type="match status" value="1"/>
</dbReference>
<organism evidence="15 16">
    <name type="scientific">Anopheles farauti</name>
    <dbReference type="NCBI Taxonomy" id="69004"/>
    <lineage>
        <taxon>Eukaryota</taxon>
        <taxon>Metazoa</taxon>
        <taxon>Ecdysozoa</taxon>
        <taxon>Arthropoda</taxon>
        <taxon>Hexapoda</taxon>
        <taxon>Insecta</taxon>
        <taxon>Pterygota</taxon>
        <taxon>Neoptera</taxon>
        <taxon>Endopterygota</taxon>
        <taxon>Diptera</taxon>
        <taxon>Nematocera</taxon>
        <taxon>Culicoidea</taxon>
        <taxon>Culicidae</taxon>
        <taxon>Anophelinae</taxon>
        <taxon>Anopheles</taxon>
    </lineage>
</organism>
<evidence type="ECO:0000256" key="12">
    <source>
        <dbReference type="ARBA" id="ARBA00048418"/>
    </source>
</evidence>
<reference evidence="15" key="2">
    <citation type="submission" date="2020-05" db="UniProtKB">
        <authorList>
            <consortium name="EnsemblMetazoa"/>
        </authorList>
    </citation>
    <scope>IDENTIFICATION</scope>
    <source>
        <strain evidence="15">FAR1</strain>
    </source>
</reference>
<feature type="region of interest" description="Disordered" evidence="14">
    <location>
        <begin position="936"/>
        <end position="978"/>
    </location>
</feature>
<feature type="compositionally biased region" description="Low complexity" evidence="14">
    <location>
        <begin position="672"/>
        <end position="686"/>
    </location>
</feature>
<feature type="compositionally biased region" description="Polar residues" evidence="14">
    <location>
        <begin position="594"/>
        <end position="608"/>
    </location>
</feature>
<sequence>MELDAELVHLVVRFIPSSNAHAHHCSGRRTMSGEDFIFSAIADDNMNAFDLNVIASTLASTDKLVRQNKQQKEENDRLREKISSLRESALQIKTLYETELAKASRAEAQLASYVSQCKELEERCLAADSDKINADLILTEQLAEKERQHEEKESRYQTFITDLIRYFSLADDATESIKRRELKHHLPTVDTLGLPDEVKSFLLHAPSHRSRRKKRGSPSVWDRECQTNPVRWCDGSSNTDLPYPVRPDVRHCGTDALTVGDIPSEQQPPPVSKSFCDKGTMHTTSTITRATCTSVFIKRVDVGVNFPEVTHKSVDEILRECVPLPPLLLSPITEIVPLCCSIGTQTDPPVVVVDGIVPEKPATVTCGTITNLKNIRNRIDYRMPTGDGGMAAFQQQYTSVAAQLFSKVKKEDQPAGFGFEADDAFGSMHPHLSAIWKLLGESIFILMSSGRRFDNQCYNMLNEQLTTIRDMIDADGRRESEQMSNMISNVRATVVAAAGYGKDRGTAAAFGVATAPISRSECSASEEDCGVLIVEKDSGENDKQSTTGQTVASQTKEMISDSTERILSAPELISSGMQTVPSETESETILDAQSIETNGTETVPQTGSIEAEQISPPTQPSSNVQDDEVDRIEQQLQMMEEGHIEETGSETPANVLSSTATELTAANADFTLSPEPSASLPAQQSPPREPPRPSLSPTAPGELNRYSTTATFVSPIKVKETNQLVQDQFKTPTQPPIGKRKLRLRRSGESKPSQLLVPPPSLKRLRLSEEEEEESGTSGRTSPTTEFLLEDDWDEKFSTMRAAMLGTRWDDDQCSPLSPIADHIEEDEEEEDAHRMVVGDGEVPEQPSDARERVTTVVVEKEKEQTISPELDAATGIDEEKSEGQQCEIDRIEITKKQDETTPDSAVETSLPVESIEAPMAPIVLEVSLPRERRLSTEPVAVTPEERVTNSPVNTDVPTTKEPNEEDDVQEKEAPLAISESLEDGEITEEDISMLDAPSIELEAIATEPECVDNVESVVWDSPLSPPAHEMGLSITVEQPSTDSDPLPDSPLSPPLPCDRAPMVRSEPPRIPLYHRALHQHLQQQAHDRTEPIFHCIARYSFKRMQETGQKYPNWAASATTEQQPIVQKLTETLSGYLNHPDWTETIVNETLAAILNCTQDVRLISRAVLELVIASGDITFSVLCSPPAPPIPLTQQKLVLIVRHLAYGLATLDEILLHELDRRMFQLKQQGPEPLSLTALIALTFLYIGLEDSKPSECPWKRQYSVRLYMFKCMYYFGFKCLPLVYYVLRAFPYALPKKGSPHYDNADAMIATLRTILMNVNYGETGVGSPEVGLYRKRELLWLLRNTYGYQPGSPTYDELIVNLVEKIRANKLRNVAYALILVAKRNGYEWARLHIIQRRIYPLLNDYLKQFELMRATAACGSGTATSTATTDLDDRIVACIFTIASIMKTQPSHEDASRVMQIFTTIVQLAEGNRAIQEEAIAGLIKFSRFGYVDVFQRLASWCPDYPISDRIRLMLKTMICRKPPRYWRQLIDNRVIDIDDKILLQCRNLVRPLLADYLAPRAKPLTVEVWRGNIAEPHECLEGTDVVIGIEIIEHLHQPVFDKVPENVFGFIQPKVAFFSTPNADYNVLFDGLLANGFRHDDHKFEWTRAQFEAWGATICERFPEYSVKYFGIGPAPAGSEAVGCVSQMAVFVRRDFLDTLPPIASVPRPTMEQSGLGEGQQSGTTSPARPQLAYNEEIGEVVLVQPVASGAGTESAEDGAMASAGGAAVERCFGFADDVVVEERWQEYADVLDELGDNGTSDDDYGEDDVADFGGAGDAMVDMHLPDEEARALRARNDSGNYEEEDPTEPTENDRGEYWLVASDTYPVAAPDDRTHEQRIRDSAEYQLRRLRNFGEDFLAPELDRYLVPLSAVHGCIEAEAASMEELREVLTRAGYQIDAHDNVCLPLEEDDDGDGWHEDRIDDDAEYDIDDRFAPWGSDEEASTSKTVNDMALNDCDETWD</sequence>
<dbReference type="InterPro" id="IPR026610">
    <property type="entry name" value="Hen1"/>
</dbReference>
<evidence type="ECO:0000313" key="15">
    <source>
        <dbReference type="EnsemblMetazoa" id="AFAF012865-PA"/>
    </source>
</evidence>
<feature type="region of interest" description="Disordered" evidence="14">
    <location>
        <begin position="1974"/>
        <end position="2008"/>
    </location>
</feature>
<feature type="region of interest" description="Disordered" evidence="14">
    <location>
        <begin position="840"/>
        <end position="913"/>
    </location>
</feature>
<keyword evidence="9" id="KW-0694">RNA-binding</keyword>
<comment type="similarity">
    <text evidence="2">Belongs to the methyltransferase superfamily. HEN1 family.</text>
</comment>
<dbReference type="InterPro" id="IPR029063">
    <property type="entry name" value="SAM-dependent_MTases_sf"/>
</dbReference>
<dbReference type="GO" id="GO:0003723">
    <property type="term" value="F:RNA binding"/>
    <property type="evidence" value="ECO:0007669"/>
    <property type="project" value="UniProtKB-KW"/>
</dbReference>
<evidence type="ECO:0000256" key="2">
    <source>
        <dbReference type="ARBA" id="ARBA00009026"/>
    </source>
</evidence>
<dbReference type="GO" id="GO:0005737">
    <property type="term" value="C:cytoplasm"/>
    <property type="evidence" value="ECO:0007669"/>
    <property type="project" value="TreeGrafter"/>
</dbReference>
<evidence type="ECO:0000256" key="7">
    <source>
        <dbReference type="ARBA" id="ARBA00022723"/>
    </source>
</evidence>
<dbReference type="Gene3D" id="3.40.50.150">
    <property type="entry name" value="Vaccinia Virus protein VP39"/>
    <property type="match status" value="1"/>
</dbReference>
<evidence type="ECO:0000256" key="14">
    <source>
        <dbReference type="SAM" id="MobiDB-lite"/>
    </source>
</evidence>
<evidence type="ECO:0000256" key="9">
    <source>
        <dbReference type="ARBA" id="ARBA00022884"/>
    </source>
</evidence>
<dbReference type="PANTHER" id="PTHR21404:SF3">
    <property type="entry name" value="SMALL RNA 2'-O-METHYLTRANSFERASE"/>
    <property type="match status" value="1"/>
</dbReference>
<dbReference type="GO" id="GO:0030422">
    <property type="term" value="P:siRNA processing"/>
    <property type="evidence" value="ECO:0007669"/>
    <property type="project" value="TreeGrafter"/>
</dbReference>
<dbReference type="EnsemblMetazoa" id="AFAF012865-RA">
    <property type="protein sequence ID" value="AFAF012865-PA"/>
    <property type="gene ID" value="AFAF012865"/>
</dbReference>
<evidence type="ECO:0000256" key="11">
    <source>
        <dbReference type="ARBA" id="ARBA00035025"/>
    </source>
</evidence>
<keyword evidence="16" id="KW-1185">Reference proteome</keyword>
<feature type="coiled-coil region" evidence="13">
    <location>
        <begin position="61"/>
        <end position="123"/>
    </location>
</feature>
<feature type="compositionally biased region" description="Low complexity" evidence="14">
    <location>
        <begin position="776"/>
        <end position="786"/>
    </location>
</feature>
<feature type="region of interest" description="Disordered" evidence="14">
    <location>
        <begin position="1841"/>
        <end position="1861"/>
    </location>
</feature>
<evidence type="ECO:0000256" key="3">
    <source>
        <dbReference type="ARBA" id="ARBA00021330"/>
    </source>
</evidence>
<evidence type="ECO:0000256" key="5">
    <source>
        <dbReference type="ARBA" id="ARBA00022679"/>
    </source>
</evidence>
<dbReference type="GO" id="GO:0005634">
    <property type="term" value="C:nucleus"/>
    <property type="evidence" value="ECO:0007669"/>
    <property type="project" value="TreeGrafter"/>
</dbReference>
<comment type="cofactor">
    <cofactor evidence="1">
        <name>Mg(2+)</name>
        <dbReference type="ChEBI" id="CHEBI:18420"/>
    </cofactor>
</comment>
<keyword evidence="10" id="KW-0943">RNA-mediated gene silencing</keyword>
<feature type="compositionally biased region" description="Basic and acidic residues" evidence="14">
    <location>
        <begin position="878"/>
        <end position="900"/>
    </location>
</feature>
<keyword evidence="7" id="KW-0479">Metal-binding</keyword>
<feature type="region of interest" description="Disordered" evidence="14">
    <location>
        <begin position="671"/>
        <end position="792"/>
    </location>
</feature>
<dbReference type="GO" id="GO:0090486">
    <property type="term" value="F:small RNA 2'-O-methyltransferase activity"/>
    <property type="evidence" value="ECO:0007669"/>
    <property type="project" value="UniProtKB-EC"/>
</dbReference>
<dbReference type="EC" id="2.1.1.386" evidence="11"/>
<evidence type="ECO:0000313" key="16">
    <source>
        <dbReference type="Proteomes" id="UP000075886"/>
    </source>
</evidence>
<evidence type="ECO:0000256" key="6">
    <source>
        <dbReference type="ARBA" id="ARBA00022691"/>
    </source>
</evidence>
<feature type="compositionally biased region" description="Polar residues" evidence="14">
    <location>
        <begin position="544"/>
        <end position="557"/>
    </location>
</feature>
<evidence type="ECO:0000256" key="1">
    <source>
        <dbReference type="ARBA" id="ARBA00001946"/>
    </source>
</evidence>
<feature type="region of interest" description="Disordered" evidence="14">
    <location>
        <begin position="1710"/>
        <end position="1734"/>
    </location>
</feature>
<feature type="compositionally biased region" description="Pro residues" evidence="14">
    <location>
        <begin position="1048"/>
        <end position="1057"/>
    </location>
</feature>
<feature type="compositionally biased region" description="Low complexity" evidence="14">
    <location>
        <begin position="1718"/>
        <end position="1732"/>
    </location>
</feature>
<feature type="compositionally biased region" description="Polar residues" evidence="14">
    <location>
        <begin position="721"/>
        <end position="732"/>
    </location>
</feature>
<keyword evidence="5" id="KW-0808">Transferase</keyword>
<keyword evidence="13" id="KW-0175">Coiled coil</keyword>
<protein>
    <recommendedName>
        <fullName evidence="3">Small RNA 2'-O-methyltransferase</fullName>
        <ecNumber evidence="11">2.1.1.386</ecNumber>
    </recommendedName>
</protein>
<feature type="region of interest" description="Disordered" evidence="14">
    <location>
        <begin position="1038"/>
        <end position="1059"/>
    </location>
</feature>
<name>A0A182QLZ2_9DIPT</name>
<dbReference type="GO" id="GO:0001510">
    <property type="term" value="P:RNA methylation"/>
    <property type="evidence" value="ECO:0007669"/>
    <property type="project" value="InterPro"/>
</dbReference>
<accession>A0A182QLZ2</accession>
<dbReference type="GO" id="GO:0034587">
    <property type="term" value="P:piRNA processing"/>
    <property type="evidence" value="ECO:0007669"/>
    <property type="project" value="TreeGrafter"/>
</dbReference>
<evidence type="ECO:0000256" key="8">
    <source>
        <dbReference type="ARBA" id="ARBA00022842"/>
    </source>
</evidence>
<feature type="region of interest" description="Disordered" evidence="14">
    <location>
        <begin position="594"/>
        <end position="627"/>
    </location>
</feature>